<organism evidence="5 6">
    <name type="scientific">Trichocladium antarcticum</name>
    <dbReference type="NCBI Taxonomy" id="1450529"/>
    <lineage>
        <taxon>Eukaryota</taxon>
        <taxon>Fungi</taxon>
        <taxon>Dikarya</taxon>
        <taxon>Ascomycota</taxon>
        <taxon>Pezizomycotina</taxon>
        <taxon>Sordariomycetes</taxon>
        <taxon>Sordariomycetidae</taxon>
        <taxon>Sordariales</taxon>
        <taxon>Chaetomiaceae</taxon>
        <taxon>Trichocladium</taxon>
    </lineage>
</organism>
<keyword evidence="6" id="KW-1185">Reference proteome</keyword>
<dbReference type="EMBL" id="MU853409">
    <property type="protein sequence ID" value="KAK4134066.1"/>
    <property type="molecule type" value="Genomic_DNA"/>
</dbReference>
<comment type="caution">
    <text evidence="5">The sequence shown here is derived from an EMBL/GenBank/DDBJ whole genome shotgun (WGS) entry which is preliminary data.</text>
</comment>
<dbReference type="SUPFAM" id="SSF51735">
    <property type="entry name" value="NAD(P)-binding Rossmann-fold domains"/>
    <property type="match status" value="1"/>
</dbReference>
<feature type="domain" description="3-hydroxyacyl-CoA dehydrogenase NAD binding" evidence="4">
    <location>
        <begin position="190"/>
        <end position="383"/>
    </location>
</feature>
<feature type="domain" description="3-hydroxyacyl-CoA dehydrogenase C-terminal" evidence="3">
    <location>
        <begin position="388"/>
        <end position="484"/>
    </location>
</feature>
<dbReference type="Pfam" id="PF00725">
    <property type="entry name" value="3HCDH"/>
    <property type="match status" value="1"/>
</dbReference>
<name>A0AAN6UK00_9PEZI</name>
<dbReference type="InterPro" id="IPR013328">
    <property type="entry name" value="6PGD_dom2"/>
</dbReference>
<evidence type="ECO:0000256" key="2">
    <source>
        <dbReference type="SAM" id="MobiDB-lite"/>
    </source>
</evidence>
<evidence type="ECO:0000313" key="6">
    <source>
        <dbReference type="Proteomes" id="UP001304895"/>
    </source>
</evidence>
<gene>
    <name evidence="5" type="ORF">BT67DRAFT_456078</name>
</gene>
<protein>
    <submittedName>
        <fullName evidence="5">NAD(P)-binding protein</fullName>
    </submittedName>
</protein>
<evidence type="ECO:0000259" key="3">
    <source>
        <dbReference type="Pfam" id="PF00725"/>
    </source>
</evidence>
<dbReference type="Pfam" id="PF02737">
    <property type="entry name" value="3HCDH_N"/>
    <property type="match status" value="1"/>
</dbReference>
<dbReference type="InterPro" id="IPR008927">
    <property type="entry name" value="6-PGluconate_DH-like_C_sf"/>
</dbReference>
<evidence type="ECO:0000259" key="4">
    <source>
        <dbReference type="Pfam" id="PF02737"/>
    </source>
</evidence>
<proteinExistence type="predicted"/>
<dbReference type="Gene3D" id="3.40.50.720">
    <property type="entry name" value="NAD(P)-binding Rossmann-like Domain"/>
    <property type="match status" value="1"/>
</dbReference>
<dbReference type="InterPro" id="IPR006176">
    <property type="entry name" value="3-OHacyl-CoA_DH_NAD-bd"/>
</dbReference>
<dbReference type="InterPro" id="IPR036291">
    <property type="entry name" value="NAD(P)-bd_dom_sf"/>
</dbReference>
<dbReference type="GO" id="GO:0006631">
    <property type="term" value="P:fatty acid metabolic process"/>
    <property type="evidence" value="ECO:0007669"/>
    <property type="project" value="InterPro"/>
</dbReference>
<dbReference type="AlphaFoldDB" id="A0AAN6UK00"/>
<feature type="region of interest" description="Disordered" evidence="2">
    <location>
        <begin position="149"/>
        <end position="182"/>
    </location>
</feature>
<dbReference type="PANTHER" id="PTHR48075:SF3">
    <property type="entry name" value="3-HYDROXYACYL-COA DEHYDROGENASE"/>
    <property type="match status" value="1"/>
</dbReference>
<evidence type="ECO:0000256" key="1">
    <source>
        <dbReference type="ARBA" id="ARBA00023002"/>
    </source>
</evidence>
<keyword evidence="1" id="KW-0560">Oxidoreductase</keyword>
<dbReference type="Proteomes" id="UP001304895">
    <property type="component" value="Unassembled WGS sequence"/>
</dbReference>
<accession>A0AAN6UK00</accession>
<dbReference type="PANTHER" id="PTHR48075">
    <property type="entry name" value="3-HYDROXYACYL-COA DEHYDROGENASE FAMILY PROTEIN"/>
    <property type="match status" value="1"/>
</dbReference>
<dbReference type="GO" id="GO:0016616">
    <property type="term" value="F:oxidoreductase activity, acting on the CH-OH group of donors, NAD or NADP as acceptor"/>
    <property type="evidence" value="ECO:0007669"/>
    <property type="project" value="InterPro"/>
</dbReference>
<dbReference type="Gene3D" id="1.10.1040.10">
    <property type="entry name" value="N-(1-d-carboxylethyl)-l-norvaline Dehydrogenase, domain 2"/>
    <property type="match status" value="1"/>
</dbReference>
<reference evidence="5" key="2">
    <citation type="submission" date="2023-05" db="EMBL/GenBank/DDBJ databases">
        <authorList>
            <consortium name="Lawrence Berkeley National Laboratory"/>
            <person name="Steindorff A."/>
            <person name="Hensen N."/>
            <person name="Bonometti L."/>
            <person name="Westerberg I."/>
            <person name="Brannstrom I.O."/>
            <person name="Guillou S."/>
            <person name="Cros-Aarteil S."/>
            <person name="Calhoun S."/>
            <person name="Haridas S."/>
            <person name="Kuo A."/>
            <person name="Mondo S."/>
            <person name="Pangilinan J."/>
            <person name="Riley R."/>
            <person name="Labutti K."/>
            <person name="Andreopoulos B."/>
            <person name="Lipzen A."/>
            <person name="Chen C."/>
            <person name="Yanf M."/>
            <person name="Daum C."/>
            <person name="Ng V."/>
            <person name="Clum A."/>
            <person name="Ohm R."/>
            <person name="Martin F."/>
            <person name="Silar P."/>
            <person name="Natvig D."/>
            <person name="Lalanne C."/>
            <person name="Gautier V."/>
            <person name="Ament-Velasquez S.L."/>
            <person name="Kruys A."/>
            <person name="Hutchinson M.I."/>
            <person name="Powell A.J."/>
            <person name="Barry K."/>
            <person name="Miller A.N."/>
            <person name="Grigoriev I.V."/>
            <person name="Debuchy R."/>
            <person name="Gladieux P."/>
            <person name="Thoren M.H."/>
            <person name="Johannesson H."/>
        </authorList>
    </citation>
    <scope>NUCLEOTIDE SEQUENCE</scope>
    <source>
        <strain evidence="5">CBS 123565</strain>
    </source>
</reference>
<reference evidence="5" key="1">
    <citation type="journal article" date="2023" name="Mol. Phylogenet. Evol.">
        <title>Genome-scale phylogeny and comparative genomics of the fungal order Sordariales.</title>
        <authorList>
            <person name="Hensen N."/>
            <person name="Bonometti L."/>
            <person name="Westerberg I."/>
            <person name="Brannstrom I.O."/>
            <person name="Guillou S."/>
            <person name="Cros-Aarteil S."/>
            <person name="Calhoun S."/>
            <person name="Haridas S."/>
            <person name="Kuo A."/>
            <person name="Mondo S."/>
            <person name="Pangilinan J."/>
            <person name="Riley R."/>
            <person name="LaButti K."/>
            <person name="Andreopoulos B."/>
            <person name="Lipzen A."/>
            <person name="Chen C."/>
            <person name="Yan M."/>
            <person name="Daum C."/>
            <person name="Ng V."/>
            <person name="Clum A."/>
            <person name="Steindorff A."/>
            <person name="Ohm R.A."/>
            <person name="Martin F."/>
            <person name="Silar P."/>
            <person name="Natvig D.O."/>
            <person name="Lalanne C."/>
            <person name="Gautier V."/>
            <person name="Ament-Velasquez S.L."/>
            <person name="Kruys A."/>
            <person name="Hutchinson M.I."/>
            <person name="Powell A.J."/>
            <person name="Barry K."/>
            <person name="Miller A.N."/>
            <person name="Grigoriev I.V."/>
            <person name="Debuchy R."/>
            <person name="Gladieux P."/>
            <person name="Hiltunen Thoren M."/>
            <person name="Johannesson H."/>
        </authorList>
    </citation>
    <scope>NUCLEOTIDE SEQUENCE</scope>
    <source>
        <strain evidence="5">CBS 123565</strain>
    </source>
</reference>
<evidence type="ECO:0000313" key="5">
    <source>
        <dbReference type="EMBL" id="KAK4134066.1"/>
    </source>
</evidence>
<sequence length="510" mass="55733">MGGSMLVIFSHATQSQLVMAEEKPWSTTQRSIYLYAVRKRQLGRCGEREDRQMVVTPHRYRSRHRAAAAELHTFDALNMAAVPLRFAAVNAATHSPMRCPPPLALAAAVGRPGVTRSALPSRNARAIASSARVVSRAWQARRTVRCRQAPAIQHSPLTTSPVPSPVPSGKTSHPPKWRAPAEESLNRRPVLVVGAGNIGRRVALVWASNSRPVTIYDISPDALHSATEYITDNLGAYCATRNTHPGRVCTTTDLKTATTTSGHPEYTAAGTIPPLEHTKAPWLAVECLPESLPLKASVLALLERSLPADCLLASNSSSLTTAEMAVEGALSHPYRLLNTHYFIPPRNRMVELMSSGATTGAAFSFLASQMRRVGLVPVVVPREIQSQGFVFNRIWAACKRETLAVLAGGVAKPADVDALFRDFFHAEKGPCERMDEIGLDTVARVEQHDLERRPELVSGPALEWLKREYVEKGKLGEKSGDGLFTGEERDALREKNYLRRIAEVEQTAGA</sequence>
<dbReference type="InterPro" id="IPR006108">
    <property type="entry name" value="3HC_DH_C"/>
</dbReference>
<dbReference type="GO" id="GO:0070403">
    <property type="term" value="F:NAD+ binding"/>
    <property type="evidence" value="ECO:0007669"/>
    <property type="project" value="InterPro"/>
</dbReference>
<dbReference type="SUPFAM" id="SSF48179">
    <property type="entry name" value="6-phosphogluconate dehydrogenase C-terminal domain-like"/>
    <property type="match status" value="1"/>
</dbReference>